<keyword evidence="4 6" id="KW-0067">ATP-binding</keyword>
<keyword evidence="2 6" id="KW-0547">Nucleotide-binding</keyword>
<comment type="caution">
    <text evidence="9">The sequence shown here is derived from an EMBL/GenBank/DDBJ whole genome shotgun (WGS) entry which is preliminary data.</text>
</comment>
<evidence type="ECO:0000259" key="8">
    <source>
        <dbReference type="PROSITE" id="PS50127"/>
    </source>
</evidence>
<dbReference type="PROSITE" id="PS50127">
    <property type="entry name" value="UBC_2"/>
    <property type="match status" value="1"/>
</dbReference>
<organism evidence="9 10">
    <name type="scientific">Pichia kudriavzevii</name>
    <name type="common">Yeast</name>
    <name type="synonym">Issatchenkia orientalis</name>
    <dbReference type="NCBI Taxonomy" id="4909"/>
    <lineage>
        <taxon>Eukaryota</taxon>
        <taxon>Fungi</taxon>
        <taxon>Dikarya</taxon>
        <taxon>Ascomycota</taxon>
        <taxon>Saccharomycotina</taxon>
        <taxon>Pichiomycetes</taxon>
        <taxon>Pichiales</taxon>
        <taxon>Pichiaceae</taxon>
        <taxon>Pichia</taxon>
    </lineage>
</organism>
<evidence type="ECO:0000256" key="3">
    <source>
        <dbReference type="ARBA" id="ARBA00022786"/>
    </source>
</evidence>
<evidence type="ECO:0000313" key="9">
    <source>
        <dbReference type="EMBL" id="OUT22732.1"/>
    </source>
</evidence>
<keyword evidence="3 6" id="KW-0833">Ubl conjugation pathway</keyword>
<evidence type="ECO:0000256" key="7">
    <source>
        <dbReference type="SAM" id="MobiDB-lite"/>
    </source>
</evidence>
<keyword evidence="1" id="KW-0808">Transferase</keyword>
<dbReference type="InterPro" id="IPR050113">
    <property type="entry name" value="Ub_conjugating_enzyme"/>
</dbReference>
<gene>
    <name evidence="9" type="ORF">CAS74_002477</name>
</gene>
<reference evidence="9 10" key="1">
    <citation type="submission" date="2017-05" db="EMBL/GenBank/DDBJ databases">
        <title>The Genome Sequence of Candida krusei Ckrusei653.</title>
        <authorList>
            <person name="Cuomo C."/>
            <person name="Forche A."/>
            <person name="Young S."/>
            <person name="Abouelleil A."/>
            <person name="Cao P."/>
            <person name="Chapman S."/>
            <person name="Cusick C."/>
            <person name="Shea T."/>
            <person name="Nusbaum C."/>
            <person name="Birren B."/>
        </authorList>
    </citation>
    <scope>NUCLEOTIDE SEQUENCE [LARGE SCALE GENOMIC DNA]</scope>
    <source>
        <strain evidence="9 10">Ckrusei653</strain>
    </source>
</reference>
<dbReference type="Proteomes" id="UP000195871">
    <property type="component" value="Unassembled WGS sequence"/>
</dbReference>
<dbReference type="EMBL" id="NHMM01000003">
    <property type="protein sequence ID" value="OUT22732.1"/>
    <property type="molecule type" value="Genomic_DNA"/>
</dbReference>
<dbReference type="GO" id="GO:0005524">
    <property type="term" value="F:ATP binding"/>
    <property type="evidence" value="ECO:0007669"/>
    <property type="project" value="UniProtKB-UniRule"/>
</dbReference>
<feature type="compositionally biased region" description="Acidic residues" evidence="7">
    <location>
        <begin position="185"/>
        <end position="223"/>
    </location>
</feature>
<proteinExistence type="inferred from homology"/>
<dbReference type="Pfam" id="PF00179">
    <property type="entry name" value="UQ_con"/>
    <property type="match status" value="1"/>
</dbReference>
<dbReference type="GO" id="GO:0016740">
    <property type="term" value="F:transferase activity"/>
    <property type="evidence" value="ECO:0007669"/>
    <property type="project" value="UniProtKB-KW"/>
</dbReference>
<protein>
    <recommendedName>
        <fullName evidence="8">UBC core domain-containing protein</fullName>
    </recommendedName>
</protein>
<dbReference type="VEuPathDB" id="FungiDB:C5L36_0D04940"/>
<evidence type="ECO:0000313" key="10">
    <source>
        <dbReference type="Proteomes" id="UP000195871"/>
    </source>
</evidence>
<dbReference type="SMART" id="SM00212">
    <property type="entry name" value="UBCc"/>
    <property type="match status" value="1"/>
</dbReference>
<dbReference type="InterPro" id="IPR016135">
    <property type="entry name" value="UBQ-conjugating_enzyme/RWD"/>
</dbReference>
<dbReference type="SUPFAM" id="SSF54495">
    <property type="entry name" value="UBC-like"/>
    <property type="match status" value="1"/>
</dbReference>
<name>A0A1Z8JQN2_PICKU</name>
<dbReference type="Gene3D" id="3.10.110.10">
    <property type="entry name" value="Ubiquitin Conjugating Enzyme"/>
    <property type="match status" value="1"/>
</dbReference>
<feature type="region of interest" description="Disordered" evidence="7">
    <location>
        <begin position="178"/>
        <end position="223"/>
    </location>
</feature>
<dbReference type="InterPro" id="IPR000608">
    <property type="entry name" value="UBC"/>
</dbReference>
<feature type="active site" description="Glycyl thioester intermediate" evidence="5">
    <location>
        <position position="89"/>
    </location>
</feature>
<dbReference type="AlphaFoldDB" id="A0A1Z8JQN2"/>
<evidence type="ECO:0000256" key="2">
    <source>
        <dbReference type="ARBA" id="ARBA00022741"/>
    </source>
</evidence>
<evidence type="ECO:0000256" key="4">
    <source>
        <dbReference type="ARBA" id="ARBA00022840"/>
    </source>
</evidence>
<evidence type="ECO:0000256" key="1">
    <source>
        <dbReference type="ARBA" id="ARBA00022679"/>
    </source>
</evidence>
<evidence type="ECO:0000256" key="5">
    <source>
        <dbReference type="PROSITE-ProRule" id="PRU10133"/>
    </source>
</evidence>
<feature type="domain" description="UBC core" evidence="8">
    <location>
        <begin position="2"/>
        <end position="164"/>
    </location>
</feature>
<sequence>MSSAKILWKEFRELTHPKTGLKQVHVDVEENDVFLWKVSLMVVDPESIYNGACLQGQMRFPSNYPYSPPSFRFTPAIFHPNVYPDGRLCISILHSAGQQEASDEPLNITWSPAQKVESVLLSILSLLEDPNVASPANVEAGIAYRKQRDLYNDKVKADVLKSIEAMPSDIVWPTLQDVTRKQSESVDEPMEYWEDDFYDDEYGEEEDDEDDDNSGDDDDGGDS</sequence>
<dbReference type="CDD" id="cd23811">
    <property type="entry name" value="UBCc_ScCDC34-like"/>
    <property type="match status" value="1"/>
</dbReference>
<accession>A0A1Z8JQN2</accession>
<dbReference type="PANTHER" id="PTHR24067">
    <property type="entry name" value="UBIQUITIN-CONJUGATING ENZYME E2"/>
    <property type="match status" value="1"/>
</dbReference>
<comment type="similarity">
    <text evidence="6">Belongs to the ubiquitin-conjugating enzyme family.</text>
</comment>
<dbReference type="InterPro" id="IPR023313">
    <property type="entry name" value="UBQ-conjugating_AS"/>
</dbReference>
<evidence type="ECO:0000256" key="6">
    <source>
        <dbReference type="RuleBase" id="RU362109"/>
    </source>
</evidence>
<dbReference type="PROSITE" id="PS00183">
    <property type="entry name" value="UBC_1"/>
    <property type="match status" value="1"/>
</dbReference>